<dbReference type="PANTHER" id="PTHR23065">
    <property type="entry name" value="PROLINE-SERINE-THREONINE PHOSPHATASE INTERACTING PROTEIN 1"/>
    <property type="match status" value="1"/>
</dbReference>
<evidence type="ECO:0000256" key="1">
    <source>
        <dbReference type="ARBA" id="ARBA00004413"/>
    </source>
</evidence>
<keyword evidence="2 4" id="KW-0728">SH3 domain</keyword>
<evidence type="ECO:0000313" key="9">
    <source>
        <dbReference type="Ensembl" id="ENSAMXP00005010051.1"/>
    </source>
</evidence>
<reference evidence="9" key="1">
    <citation type="submission" date="2025-08" db="UniProtKB">
        <authorList>
            <consortium name="Ensembl"/>
        </authorList>
    </citation>
    <scope>IDENTIFICATION</scope>
</reference>
<dbReference type="Proteomes" id="UP000694621">
    <property type="component" value="Unplaced"/>
</dbReference>
<keyword evidence="7" id="KW-0812">Transmembrane</keyword>
<keyword evidence="7" id="KW-0472">Membrane</keyword>
<evidence type="ECO:0000256" key="5">
    <source>
        <dbReference type="SAM" id="Coils"/>
    </source>
</evidence>
<evidence type="ECO:0000256" key="3">
    <source>
        <dbReference type="ARBA" id="ARBA00023054"/>
    </source>
</evidence>
<sequence length="391" mass="45075">MNKTKYITGVCVCIYICVCVCVCVCVYISVCVCVCILQPGNYVATVQRTPNCFQVCEDVVACFKDRARVERHYAQQLKEWSSKWKSIIDNSEDTPPGHFIRNTIVFFKRYSLFHIVIIRLIHSLAPINSHQSTHLHQSTPSHQDPAEPRESGARARQGEYTLSHQSTPTNQLTYTNQLTHTKIQQNRERAAHERDKARDRYEKVLDDVTGYAPRYMEEMESVFDQSQEQERKRISFLKQTFLSIHRHLDVTNNDSIKAVYSELHHTLMSICEQDDLRWWRNNHGPGMTTDWPSLQEWVPPVRKKKPGKKPKPVTVDTKAVMIGGVRVKALYDYVGEEADELSFKAGEEFLKVEDEDEQGWCRGVKEGGVEGFYPANYAHVVQGHHQDAQET</sequence>
<dbReference type="InterPro" id="IPR001452">
    <property type="entry name" value="SH3_domain"/>
</dbReference>
<keyword evidence="3 5" id="KW-0175">Coiled coil</keyword>
<dbReference type="FunFam" id="2.30.30.40:FF:000014">
    <property type="entry name" value="Kinase C and casein kinase substrate in neurons protein"/>
    <property type="match status" value="1"/>
</dbReference>
<dbReference type="InterPro" id="IPR036028">
    <property type="entry name" value="SH3-like_dom_sf"/>
</dbReference>
<feature type="coiled-coil region" evidence="5">
    <location>
        <begin position="180"/>
        <end position="207"/>
    </location>
</feature>
<dbReference type="GO" id="GO:0097320">
    <property type="term" value="P:plasma membrane tubulation"/>
    <property type="evidence" value="ECO:0007669"/>
    <property type="project" value="TreeGrafter"/>
</dbReference>
<evidence type="ECO:0000256" key="4">
    <source>
        <dbReference type="PROSITE-ProRule" id="PRU00192"/>
    </source>
</evidence>
<dbReference type="SMART" id="SM00326">
    <property type="entry name" value="SH3"/>
    <property type="match status" value="1"/>
</dbReference>
<feature type="compositionally biased region" description="Polar residues" evidence="6">
    <location>
        <begin position="160"/>
        <end position="172"/>
    </location>
</feature>
<name>A0A8B9HB59_ASTMX</name>
<dbReference type="GO" id="GO:0005543">
    <property type="term" value="F:phospholipid binding"/>
    <property type="evidence" value="ECO:0007669"/>
    <property type="project" value="TreeGrafter"/>
</dbReference>
<proteinExistence type="predicted"/>
<feature type="compositionally biased region" description="Basic and acidic residues" evidence="6">
    <location>
        <begin position="144"/>
        <end position="157"/>
    </location>
</feature>
<dbReference type="AlphaFoldDB" id="A0A8B9HB59"/>
<dbReference type="GO" id="GO:0005768">
    <property type="term" value="C:endosome"/>
    <property type="evidence" value="ECO:0007669"/>
    <property type="project" value="TreeGrafter"/>
</dbReference>
<dbReference type="PANTHER" id="PTHR23065:SF50">
    <property type="entry name" value="PROTEIN KINASE C AND CASEIN KINASE SUBSTRATE IN NEURONS 2 PROTEIN"/>
    <property type="match status" value="1"/>
</dbReference>
<dbReference type="PRINTS" id="PR00452">
    <property type="entry name" value="SH3DOMAIN"/>
</dbReference>
<organism evidence="9 10">
    <name type="scientific">Astyanax mexicanus</name>
    <name type="common">Blind cave fish</name>
    <name type="synonym">Astyanax fasciatus mexicanus</name>
    <dbReference type="NCBI Taxonomy" id="7994"/>
    <lineage>
        <taxon>Eukaryota</taxon>
        <taxon>Metazoa</taxon>
        <taxon>Chordata</taxon>
        <taxon>Craniata</taxon>
        <taxon>Vertebrata</taxon>
        <taxon>Euteleostomi</taxon>
        <taxon>Actinopterygii</taxon>
        <taxon>Neopterygii</taxon>
        <taxon>Teleostei</taxon>
        <taxon>Ostariophysi</taxon>
        <taxon>Characiformes</taxon>
        <taxon>Characoidei</taxon>
        <taxon>Acestrorhamphidae</taxon>
        <taxon>Acestrorhamphinae</taxon>
        <taxon>Astyanax</taxon>
    </lineage>
</organism>
<dbReference type="SUPFAM" id="SSF103657">
    <property type="entry name" value="BAR/IMD domain-like"/>
    <property type="match status" value="1"/>
</dbReference>
<dbReference type="Pfam" id="PF00018">
    <property type="entry name" value="SH3_1"/>
    <property type="match status" value="1"/>
</dbReference>
<comment type="subcellular location">
    <subcellularLocation>
        <location evidence="1">Cell membrane</location>
        <topology evidence="1">Peripheral membrane protein</topology>
        <orientation evidence="1">Cytoplasmic side</orientation>
    </subcellularLocation>
</comment>
<dbReference type="InterPro" id="IPR001060">
    <property type="entry name" value="FCH_dom"/>
</dbReference>
<evidence type="ECO:0000256" key="6">
    <source>
        <dbReference type="SAM" id="MobiDB-lite"/>
    </source>
</evidence>
<dbReference type="PROSITE" id="PS50002">
    <property type="entry name" value="SH3"/>
    <property type="match status" value="1"/>
</dbReference>
<evidence type="ECO:0000256" key="2">
    <source>
        <dbReference type="ARBA" id="ARBA00022443"/>
    </source>
</evidence>
<evidence type="ECO:0000259" key="8">
    <source>
        <dbReference type="PROSITE" id="PS50002"/>
    </source>
</evidence>
<dbReference type="Gene3D" id="1.20.1270.60">
    <property type="entry name" value="Arfaptin homology (AH) domain/BAR domain"/>
    <property type="match status" value="1"/>
</dbReference>
<dbReference type="Ensembl" id="ENSAMXT00005011192.1">
    <property type="protein sequence ID" value="ENSAMXP00005010051.1"/>
    <property type="gene ID" value="ENSAMXG00005005639.1"/>
</dbReference>
<evidence type="ECO:0000256" key="7">
    <source>
        <dbReference type="SAM" id="Phobius"/>
    </source>
</evidence>
<protein>
    <recommendedName>
        <fullName evidence="8">SH3 domain-containing protein</fullName>
    </recommendedName>
</protein>
<feature type="compositionally biased region" description="Polar residues" evidence="6">
    <location>
        <begin position="131"/>
        <end position="142"/>
    </location>
</feature>
<dbReference type="GO" id="GO:0005886">
    <property type="term" value="C:plasma membrane"/>
    <property type="evidence" value="ECO:0007669"/>
    <property type="project" value="UniProtKB-SubCell"/>
</dbReference>
<dbReference type="InterPro" id="IPR027267">
    <property type="entry name" value="AH/BAR_dom_sf"/>
</dbReference>
<feature type="domain" description="SH3" evidence="8">
    <location>
        <begin position="322"/>
        <end position="383"/>
    </location>
</feature>
<accession>A0A8B9HB59</accession>
<dbReference type="SUPFAM" id="SSF50044">
    <property type="entry name" value="SH3-domain"/>
    <property type="match status" value="1"/>
</dbReference>
<keyword evidence="7" id="KW-1133">Transmembrane helix</keyword>
<dbReference type="GO" id="GO:0007010">
    <property type="term" value="P:cytoskeleton organization"/>
    <property type="evidence" value="ECO:0007669"/>
    <property type="project" value="TreeGrafter"/>
</dbReference>
<feature type="transmembrane region" description="Helical" evidence="7">
    <location>
        <begin position="7"/>
        <end position="30"/>
    </location>
</feature>
<dbReference type="GO" id="GO:0030100">
    <property type="term" value="P:regulation of endocytosis"/>
    <property type="evidence" value="ECO:0007669"/>
    <property type="project" value="TreeGrafter"/>
</dbReference>
<dbReference type="Gene3D" id="2.30.30.40">
    <property type="entry name" value="SH3 Domains"/>
    <property type="match status" value="1"/>
</dbReference>
<evidence type="ECO:0000313" key="10">
    <source>
        <dbReference type="Proteomes" id="UP000694621"/>
    </source>
</evidence>
<dbReference type="Pfam" id="PF00611">
    <property type="entry name" value="FCH"/>
    <property type="match status" value="1"/>
</dbReference>
<feature type="region of interest" description="Disordered" evidence="6">
    <location>
        <begin position="131"/>
        <end position="172"/>
    </location>
</feature>